<evidence type="ECO:0000256" key="3">
    <source>
        <dbReference type="ARBA" id="ARBA00022475"/>
    </source>
</evidence>
<dbReference type="InterPro" id="IPR036259">
    <property type="entry name" value="MFS_trans_sf"/>
</dbReference>
<feature type="transmembrane region" description="Helical" evidence="7">
    <location>
        <begin position="166"/>
        <end position="185"/>
    </location>
</feature>
<feature type="transmembrane region" description="Helical" evidence="7">
    <location>
        <begin position="197"/>
        <end position="216"/>
    </location>
</feature>
<gene>
    <name evidence="9" type="ORF">KK488_04320</name>
</gene>
<evidence type="ECO:0000313" key="9">
    <source>
        <dbReference type="EMBL" id="MBT2186165.1"/>
    </source>
</evidence>
<evidence type="ECO:0000313" key="10">
    <source>
        <dbReference type="Proteomes" id="UP001138757"/>
    </source>
</evidence>
<dbReference type="InterPro" id="IPR011701">
    <property type="entry name" value="MFS"/>
</dbReference>
<keyword evidence="5 7" id="KW-1133">Transmembrane helix</keyword>
<dbReference type="PANTHER" id="PTHR42718">
    <property type="entry name" value="MAJOR FACILITATOR SUPERFAMILY MULTIDRUG TRANSPORTER MFSC"/>
    <property type="match status" value="1"/>
</dbReference>
<protein>
    <submittedName>
        <fullName evidence="9">MFS transporter</fullName>
    </submittedName>
</protein>
<evidence type="ECO:0000256" key="2">
    <source>
        <dbReference type="ARBA" id="ARBA00022448"/>
    </source>
</evidence>
<dbReference type="AlphaFoldDB" id="A0A9X1IPY5"/>
<evidence type="ECO:0000256" key="5">
    <source>
        <dbReference type="ARBA" id="ARBA00022989"/>
    </source>
</evidence>
<comment type="subcellular location">
    <subcellularLocation>
        <location evidence="1">Cell membrane</location>
        <topology evidence="1">Multi-pass membrane protein</topology>
    </subcellularLocation>
</comment>
<keyword evidence="6 7" id="KW-0472">Membrane</keyword>
<dbReference type="Proteomes" id="UP001138757">
    <property type="component" value="Unassembled WGS sequence"/>
</dbReference>
<organism evidence="9 10">
    <name type="scientific">Sphingobium nicotianae</name>
    <dbReference type="NCBI Taxonomy" id="2782607"/>
    <lineage>
        <taxon>Bacteria</taxon>
        <taxon>Pseudomonadati</taxon>
        <taxon>Pseudomonadota</taxon>
        <taxon>Alphaproteobacteria</taxon>
        <taxon>Sphingomonadales</taxon>
        <taxon>Sphingomonadaceae</taxon>
        <taxon>Sphingobium</taxon>
    </lineage>
</organism>
<dbReference type="Pfam" id="PF07690">
    <property type="entry name" value="MFS_1"/>
    <property type="match status" value="1"/>
</dbReference>
<feature type="transmembrane region" description="Helical" evidence="7">
    <location>
        <begin position="358"/>
        <end position="383"/>
    </location>
</feature>
<dbReference type="GO" id="GO:0022857">
    <property type="term" value="F:transmembrane transporter activity"/>
    <property type="evidence" value="ECO:0007669"/>
    <property type="project" value="InterPro"/>
</dbReference>
<reference evidence="9" key="1">
    <citation type="submission" date="2021-05" db="EMBL/GenBank/DDBJ databases">
        <title>Genome of Sphingobium sp. strain.</title>
        <authorList>
            <person name="Fan R."/>
        </authorList>
    </citation>
    <scope>NUCLEOTIDE SEQUENCE</scope>
    <source>
        <strain evidence="9">H33</strain>
    </source>
</reference>
<keyword evidence="10" id="KW-1185">Reference proteome</keyword>
<dbReference type="PANTHER" id="PTHR42718:SF46">
    <property type="entry name" value="BLR6921 PROTEIN"/>
    <property type="match status" value="1"/>
</dbReference>
<sequence length="478" mass="50506">MSDPALRRARVTAIVLAASMFMVGIDSTVLVTALPRMARDFGVAPTSLSTTITIYILVSAALLPVSSWIGQRLGSRRVFTVAMLGFTLSSVGCGLAGSLPMFLLMRVCQAAFGTLMVPVGNIVLLTITPKRYLVTAMAISSTPALLAPVIGPPLGGFITTYLDWPWVFFINLPIGAIGLVAAARFIPDIAATERTPFDWPGFGLTASFLCALIAGLDRVSHKGEGREIGVLLLIAAAILGTFALRHARSARHPIVPLTPLRYQSFFISTIGAGTLTRIAFMGLGFTLPLMFQIGFGLSPFHSGLLLLAQNAGDVVLKSIAPRTLRHFGFRKVLVSGSLMIAASILVCAMLTSRLPFPILFAIMFAVGMARSVHMTGMMALRFADMPHSEVGGATVLGNLVQSLTQAFAISGVAALLGLLSGGADVPTMAAFRITVLILACSAACATPLFLRLSKDAGAEVTGRVQRGLKEMREESEVV</sequence>
<keyword evidence="4 7" id="KW-0812">Transmembrane</keyword>
<dbReference type="PROSITE" id="PS50850">
    <property type="entry name" value="MFS"/>
    <property type="match status" value="1"/>
</dbReference>
<feature type="transmembrane region" description="Helical" evidence="7">
    <location>
        <begin position="103"/>
        <end position="125"/>
    </location>
</feature>
<evidence type="ECO:0000256" key="4">
    <source>
        <dbReference type="ARBA" id="ARBA00022692"/>
    </source>
</evidence>
<feature type="transmembrane region" description="Helical" evidence="7">
    <location>
        <begin position="265"/>
        <end position="283"/>
    </location>
</feature>
<evidence type="ECO:0000256" key="7">
    <source>
        <dbReference type="SAM" id="Phobius"/>
    </source>
</evidence>
<evidence type="ECO:0000256" key="1">
    <source>
        <dbReference type="ARBA" id="ARBA00004651"/>
    </source>
</evidence>
<name>A0A9X1IPY5_9SPHN</name>
<feature type="transmembrane region" description="Helical" evidence="7">
    <location>
        <begin position="332"/>
        <end position="352"/>
    </location>
</feature>
<feature type="transmembrane region" description="Helical" evidence="7">
    <location>
        <begin position="228"/>
        <end position="244"/>
    </location>
</feature>
<dbReference type="Gene3D" id="1.20.1720.10">
    <property type="entry name" value="Multidrug resistance protein D"/>
    <property type="match status" value="1"/>
</dbReference>
<dbReference type="EMBL" id="JAHGAW010000002">
    <property type="protein sequence ID" value="MBT2186165.1"/>
    <property type="molecule type" value="Genomic_DNA"/>
</dbReference>
<evidence type="ECO:0000256" key="6">
    <source>
        <dbReference type="ARBA" id="ARBA00023136"/>
    </source>
</evidence>
<feature type="transmembrane region" description="Helical" evidence="7">
    <location>
        <begin position="395"/>
        <end position="417"/>
    </location>
</feature>
<feature type="domain" description="Major facilitator superfamily (MFS) profile" evidence="8">
    <location>
        <begin position="12"/>
        <end position="457"/>
    </location>
</feature>
<keyword evidence="3" id="KW-1003">Cell membrane</keyword>
<dbReference type="SUPFAM" id="SSF103473">
    <property type="entry name" value="MFS general substrate transporter"/>
    <property type="match status" value="1"/>
</dbReference>
<dbReference type="Gene3D" id="1.20.1250.20">
    <property type="entry name" value="MFS general substrate transporter like domains"/>
    <property type="match status" value="1"/>
</dbReference>
<comment type="caution">
    <text evidence="9">The sequence shown here is derived from an EMBL/GenBank/DDBJ whole genome shotgun (WGS) entry which is preliminary data.</text>
</comment>
<evidence type="ECO:0000259" key="8">
    <source>
        <dbReference type="PROSITE" id="PS50850"/>
    </source>
</evidence>
<feature type="transmembrane region" description="Helical" evidence="7">
    <location>
        <begin position="78"/>
        <end position="97"/>
    </location>
</feature>
<dbReference type="InterPro" id="IPR020846">
    <property type="entry name" value="MFS_dom"/>
</dbReference>
<feature type="transmembrane region" description="Helical" evidence="7">
    <location>
        <begin position="12"/>
        <end position="34"/>
    </location>
</feature>
<dbReference type="GO" id="GO:0005886">
    <property type="term" value="C:plasma membrane"/>
    <property type="evidence" value="ECO:0007669"/>
    <property type="project" value="UniProtKB-SubCell"/>
</dbReference>
<feature type="transmembrane region" description="Helical" evidence="7">
    <location>
        <begin position="46"/>
        <end position="66"/>
    </location>
</feature>
<keyword evidence="2" id="KW-0813">Transport</keyword>
<feature type="transmembrane region" description="Helical" evidence="7">
    <location>
        <begin position="132"/>
        <end position="154"/>
    </location>
</feature>
<proteinExistence type="predicted"/>
<accession>A0A9X1IPY5</accession>
<feature type="transmembrane region" description="Helical" evidence="7">
    <location>
        <begin position="429"/>
        <end position="450"/>
    </location>
</feature>